<gene>
    <name evidence="1" type="ORF">MTAB308_4104</name>
</gene>
<name>A0A2U3NGN6_9MYCO</name>
<sequence>VNGPCIGDVLQELVFSHHGTIEELIDKYFADDYVHRFNGTVHTRAEFAAMAKAARAQIVKGTVTTLEEFCAGDCYAERHLLDVTSTDGSTERTEVYVIGRYSDDGRFARINEAAVRLSSS</sequence>
<feature type="non-terminal residue" evidence="1">
    <location>
        <position position="1"/>
    </location>
</feature>
<keyword evidence="2" id="KW-1185">Reference proteome</keyword>
<dbReference type="STRING" id="1841859.GCA_900157385_04105"/>
<organism evidence="1 2">
    <name type="scientific">Mycobacterium terramassiliense</name>
    <dbReference type="NCBI Taxonomy" id="1841859"/>
    <lineage>
        <taxon>Bacteria</taxon>
        <taxon>Bacillati</taxon>
        <taxon>Actinomycetota</taxon>
        <taxon>Actinomycetes</taxon>
        <taxon>Mycobacteriales</taxon>
        <taxon>Mycobacteriaceae</taxon>
        <taxon>Mycobacterium</taxon>
    </lineage>
</organism>
<reference evidence="1 2" key="1">
    <citation type="submission" date="2017-01" db="EMBL/GenBank/DDBJ databases">
        <authorList>
            <consortium name="Urmite Genomes"/>
        </authorList>
    </citation>
    <scope>NUCLEOTIDE SEQUENCE [LARGE SCALE GENOMIC DNA]</scope>
    <source>
        <strain evidence="1 2">AB308</strain>
    </source>
</reference>
<accession>A0A2U3NGN6</accession>
<evidence type="ECO:0000313" key="1">
    <source>
        <dbReference type="EMBL" id="SPM30595.1"/>
    </source>
</evidence>
<proteinExistence type="predicted"/>
<protein>
    <recommendedName>
        <fullName evidence="3">SnoaL-like domain-containing protein</fullName>
    </recommendedName>
</protein>
<dbReference type="Proteomes" id="UP000241595">
    <property type="component" value="Unassembled WGS sequence"/>
</dbReference>
<dbReference type="EMBL" id="FTRV01000015">
    <property type="protein sequence ID" value="SPM30595.1"/>
    <property type="molecule type" value="Genomic_DNA"/>
</dbReference>
<dbReference type="AlphaFoldDB" id="A0A2U3NGN6"/>
<evidence type="ECO:0000313" key="2">
    <source>
        <dbReference type="Proteomes" id="UP000241595"/>
    </source>
</evidence>
<dbReference type="SUPFAM" id="SSF54427">
    <property type="entry name" value="NTF2-like"/>
    <property type="match status" value="1"/>
</dbReference>
<evidence type="ECO:0008006" key="3">
    <source>
        <dbReference type="Google" id="ProtNLM"/>
    </source>
</evidence>
<dbReference type="InterPro" id="IPR032710">
    <property type="entry name" value="NTF2-like_dom_sf"/>
</dbReference>